<evidence type="ECO:0000256" key="8">
    <source>
        <dbReference type="SAM" id="MobiDB-lite"/>
    </source>
</evidence>
<keyword evidence="5" id="KW-0805">Transcription regulation</keyword>
<dbReference type="InterPro" id="IPR051763">
    <property type="entry name" value="Copper_Homeo_Regul"/>
</dbReference>
<evidence type="ECO:0000256" key="3">
    <source>
        <dbReference type="ARBA" id="ARBA00022833"/>
    </source>
</evidence>
<dbReference type="SUPFAM" id="SSF57879">
    <property type="entry name" value="Zinc domain conserved in yeast copper-regulated transcription factors"/>
    <property type="match status" value="1"/>
</dbReference>
<feature type="domain" description="Copper-fist" evidence="9">
    <location>
        <begin position="1"/>
        <end position="41"/>
    </location>
</feature>
<dbReference type="Pfam" id="PF00649">
    <property type="entry name" value="Copper-fist"/>
    <property type="match status" value="1"/>
</dbReference>
<comment type="subcellular location">
    <subcellularLocation>
        <location evidence="1">Nucleus</location>
    </subcellularLocation>
</comment>
<feature type="region of interest" description="Disordered" evidence="8">
    <location>
        <begin position="67"/>
        <end position="122"/>
    </location>
</feature>
<evidence type="ECO:0000313" key="10">
    <source>
        <dbReference type="EMBL" id="KAK3349951.1"/>
    </source>
</evidence>
<protein>
    <recommendedName>
        <fullName evidence="9">Copper-fist domain-containing protein</fullName>
    </recommendedName>
</protein>
<keyword evidence="2" id="KW-0479">Metal-binding</keyword>
<organism evidence="10 11">
    <name type="scientific">Lasiosphaeria hispida</name>
    <dbReference type="NCBI Taxonomy" id="260671"/>
    <lineage>
        <taxon>Eukaryota</taxon>
        <taxon>Fungi</taxon>
        <taxon>Dikarya</taxon>
        <taxon>Ascomycota</taxon>
        <taxon>Pezizomycotina</taxon>
        <taxon>Sordariomycetes</taxon>
        <taxon>Sordariomycetidae</taxon>
        <taxon>Sordariales</taxon>
        <taxon>Lasiosphaeriaceae</taxon>
        <taxon>Lasiosphaeria</taxon>
    </lineage>
</organism>
<reference evidence="10" key="1">
    <citation type="journal article" date="2023" name="Mol. Phylogenet. Evol.">
        <title>Genome-scale phylogeny and comparative genomics of the fungal order Sordariales.</title>
        <authorList>
            <person name="Hensen N."/>
            <person name="Bonometti L."/>
            <person name="Westerberg I."/>
            <person name="Brannstrom I.O."/>
            <person name="Guillou S."/>
            <person name="Cros-Aarteil S."/>
            <person name="Calhoun S."/>
            <person name="Haridas S."/>
            <person name="Kuo A."/>
            <person name="Mondo S."/>
            <person name="Pangilinan J."/>
            <person name="Riley R."/>
            <person name="LaButti K."/>
            <person name="Andreopoulos B."/>
            <person name="Lipzen A."/>
            <person name="Chen C."/>
            <person name="Yan M."/>
            <person name="Daum C."/>
            <person name="Ng V."/>
            <person name="Clum A."/>
            <person name="Steindorff A."/>
            <person name="Ohm R.A."/>
            <person name="Martin F."/>
            <person name="Silar P."/>
            <person name="Natvig D.O."/>
            <person name="Lalanne C."/>
            <person name="Gautier V."/>
            <person name="Ament-Velasquez S.L."/>
            <person name="Kruys A."/>
            <person name="Hutchinson M.I."/>
            <person name="Powell A.J."/>
            <person name="Barry K."/>
            <person name="Miller A.N."/>
            <person name="Grigoriev I.V."/>
            <person name="Debuchy R."/>
            <person name="Gladieux P."/>
            <person name="Hiltunen Thoren M."/>
            <person name="Johannesson H."/>
        </authorList>
    </citation>
    <scope>NUCLEOTIDE SEQUENCE</scope>
    <source>
        <strain evidence="10">CBS 955.72</strain>
    </source>
</reference>
<evidence type="ECO:0000256" key="6">
    <source>
        <dbReference type="ARBA" id="ARBA00023163"/>
    </source>
</evidence>
<dbReference type="GO" id="GO:0006878">
    <property type="term" value="P:intracellular copper ion homeostasis"/>
    <property type="evidence" value="ECO:0007669"/>
    <property type="project" value="TreeGrafter"/>
</dbReference>
<accession>A0AAJ0HG32</accession>
<dbReference type="GO" id="GO:0005507">
    <property type="term" value="F:copper ion binding"/>
    <property type="evidence" value="ECO:0007669"/>
    <property type="project" value="InterPro"/>
</dbReference>
<sequence>MPMINGQKVACAPCIRGHRSTKCNHFNERPMVPVRKPGRPLTTCACPPAKPCSCGGVKVAIPRKQKCGCGPESTDETQPTAQDPSPAESPTSPTRNSFRVTKPASSSRPNGRKQSFEPANLHRIDPAAVNLLSPNGHGIDASTMANAGNGIVVHVSPAGYGGYGVSHPFMPPTPPDLYPPLQALAYGQSLPYDMGLQYPQAHPLLTQEVEAEEENYSSSHATGLITPMLAPSTVNSTKHNRSQSVSGVGQVIKLGPPLIPRANGNTVTGSCCSNNKETPHFNSGGLPTSQPDYEKQVISQFQPSIGLKQQIISPTFNFQTTFTYPADYGSWHHPINPEMWQQVASQPPMPLASPLPAAPINGSTQDLGTSHECGCGEGCKCVGCLAHPFNAEMFQYVSDAYTENKGNTSSGGGGGCCGGGDVGVALTPTQAVVPESPPDAKTPSDGSGLGEEQTLSAGDYFFVNIPLREGPCAGNEYSCPCGDDCDCIGCEVHNAPPVPAE</sequence>
<evidence type="ECO:0000256" key="7">
    <source>
        <dbReference type="ARBA" id="ARBA00023242"/>
    </source>
</evidence>
<dbReference type="PANTHER" id="PTHR28088:SF9">
    <property type="entry name" value="TRANSCRIPTION FACTOR GRISEA, PUTATIVE (AFU_ORTHOLOGUE AFUA_1G13190)-RELATED"/>
    <property type="match status" value="1"/>
</dbReference>
<dbReference type="InterPro" id="IPR036395">
    <property type="entry name" value="Cu_fist_DNA-bd_dom_sf"/>
</dbReference>
<comment type="caution">
    <text evidence="10">The sequence shown here is derived from an EMBL/GenBank/DDBJ whole genome shotgun (WGS) entry which is preliminary data.</text>
</comment>
<dbReference type="AlphaFoldDB" id="A0AAJ0HG32"/>
<keyword evidence="6" id="KW-0804">Transcription</keyword>
<evidence type="ECO:0000313" key="11">
    <source>
        <dbReference type="Proteomes" id="UP001275084"/>
    </source>
</evidence>
<dbReference type="Gene3D" id="3.90.430.10">
    <property type="entry name" value="Copper fist DNA-binding domain"/>
    <property type="match status" value="1"/>
</dbReference>
<dbReference type="PANTHER" id="PTHR28088">
    <property type="entry name" value="TRANSCRIPTIONAL ACTIVATOR HAA1-RELATED"/>
    <property type="match status" value="1"/>
</dbReference>
<proteinExistence type="predicted"/>
<reference evidence="10" key="2">
    <citation type="submission" date="2023-06" db="EMBL/GenBank/DDBJ databases">
        <authorList>
            <consortium name="Lawrence Berkeley National Laboratory"/>
            <person name="Haridas S."/>
            <person name="Hensen N."/>
            <person name="Bonometti L."/>
            <person name="Westerberg I."/>
            <person name="Brannstrom I.O."/>
            <person name="Guillou S."/>
            <person name="Cros-Aarteil S."/>
            <person name="Calhoun S."/>
            <person name="Kuo A."/>
            <person name="Mondo S."/>
            <person name="Pangilinan J."/>
            <person name="Riley R."/>
            <person name="Labutti K."/>
            <person name="Andreopoulos B."/>
            <person name="Lipzen A."/>
            <person name="Chen C."/>
            <person name="Yanf M."/>
            <person name="Daum C."/>
            <person name="Ng V."/>
            <person name="Clum A."/>
            <person name="Steindorff A."/>
            <person name="Ohm R."/>
            <person name="Martin F."/>
            <person name="Silar P."/>
            <person name="Natvig D."/>
            <person name="Lalanne C."/>
            <person name="Gautier V."/>
            <person name="Ament-Velasquez S.L."/>
            <person name="Kruys A."/>
            <person name="Hutchinson M.I."/>
            <person name="Powell A.J."/>
            <person name="Barry K."/>
            <person name="Miller A.N."/>
            <person name="Grigoriev I.V."/>
            <person name="Debuchy R."/>
            <person name="Gladieux P."/>
            <person name="Thoren M.H."/>
            <person name="Johannesson H."/>
        </authorList>
    </citation>
    <scope>NUCLEOTIDE SEQUENCE</scope>
    <source>
        <strain evidence="10">CBS 955.72</strain>
    </source>
</reference>
<dbReference type="InterPro" id="IPR001083">
    <property type="entry name" value="Cu_fist_DNA-bd_dom"/>
</dbReference>
<feature type="compositionally biased region" description="Polar residues" evidence="8">
    <location>
        <begin position="76"/>
        <end position="113"/>
    </location>
</feature>
<dbReference type="FunFam" id="3.90.430.10:FF:000001">
    <property type="entry name" value="Copper fist DNA-binding protein"/>
    <property type="match status" value="1"/>
</dbReference>
<dbReference type="EMBL" id="JAUIQD010000005">
    <property type="protein sequence ID" value="KAK3349951.1"/>
    <property type="molecule type" value="Genomic_DNA"/>
</dbReference>
<dbReference type="GO" id="GO:0000981">
    <property type="term" value="F:DNA-binding transcription factor activity, RNA polymerase II-specific"/>
    <property type="evidence" value="ECO:0007669"/>
    <property type="project" value="TreeGrafter"/>
</dbReference>
<dbReference type="PROSITE" id="PS50073">
    <property type="entry name" value="COPPER_FIST_2"/>
    <property type="match status" value="1"/>
</dbReference>
<dbReference type="PRINTS" id="PR00617">
    <property type="entry name" value="COPPERFIST"/>
</dbReference>
<dbReference type="GO" id="GO:0000978">
    <property type="term" value="F:RNA polymerase II cis-regulatory region sequence-specific DNA binding"/>
    <property type="evidence" value="ECO:0007669"/>
    <property type="project" value="TreeGrafter"/>
</dbReference>
<dbReference type="SMART" id="SM01090">
    <property type="entry name" value="Copper-fist"/>
    <property type="match status" value="1"/>
</dbReference>
<evidence type="ECO:0000256" key="2">
    <source>
        <dbReference type="ARBA" id="ARBA00022723"/>
    </source>
</evidence>
<evidence type="ECO:0000259" key="9">
    <source>
        <dbReference type="PROSITE" id="PS50073"/>
    </source>
</evidence>
<keyword evidence="11" id="KW-1185">Reference proteome</keyword>
<feature type="region of interest" description="Disordered" evidence="8">
    <location>
        <begin position="432"/>
        <end position="452"/>
    </location>
</feature>
<keyword evidence="4" id="KW-0186">Copper</keyword>
<keyword evidence="7" id="KW-0539">Nucleus</keyword>
<dbReference type="GO" id="GO:0005634">
    <property type="term" value="C:nucleus"/>
    <property type="evidence" value="ECO:0007669"/>
    <property type="project" value="UniProtKB-SubCell"/>
</dbReference>
<gene>
    <name evidence="10" type="ORF">B0T25DRAFT_252796</name>
</gene>
<name>A0AAJ0HG32_9PEZI</name>
<evidence type="ECO:0000256" key="1">
    <source>
        <dbReference type="ARBA" id="ARBA00004123"/>
    </source>
</evidence>
<dbReference type="GO" id="GO:0045944">
    <property type="term" value="P:positive regulation of transcription by RNA polymerase II"/>
    <property type="evidence" value="ECO:0007669"/>
    <property type="project" value="TreeGrafter"/>
</dbReference>
<evidence type="ECO:0000256" key="4">
    <source>
        <dbReference type="ARBA" id="ARBA00023008"/>
    </source>
</evidence>
<keyword evidence="3" id="KW-0862">Zinc</keyword>
<evidence type="ECO:0000256" key="5">
    <source>
        <dbReference type="ARBA" id="ARBA00023015"/>
    </source>
</evidence>
<dbReference type="Proteomes" id="UP001275084">
    <property type="component" value="Unassembled WGS sequence"/>
</dbReference>
<dbReference type="SMART" id="SM00412">
    <property type="entry name" value="Cu_FIST"/>
    <property type="match status" value="1"/>
</dbReference>
<dbReference type="GO" id="GO:0006879">
    <property type="term" value="P:intracellular iron ion homeostasis"/>
    <property type="evidence" value="ECO:0007669"/>
    <property type="project" value="TreeGrafter"/>
</dbReference>